<evidence type="ECO:0000313" key="2">
    <source>
        <dbReference type="Proteomes" id="UP000273278"/>
    </source>
</evidence>
<evidence type="ECO:0000313" key="1">
    <source>
        <dbReference type="EMBL" id="AYQ55604.1"/>
    </source>
</evidence>
<dbReference type="OMA" id="PYMYWLG"/>
<gene>
    <name evidence="1" type="ORF">BKD89_07340</name>
</gene>
<evidence type="ECO:0008006" key="3">
    <source>
        <dbReference type="Google" id="ProtNLM"/>
    </source>
</evidence>
<dbReference type="SUPFAM" id="SSF53335">
    <property type="entry name" value="S-adenosyl-L-methionine-dependent methyltransferases"/>
    <property type="match status" value="1"/>
</dbReference>
<organism evidence="1 2">
    <name type="scientific">Methanomethylophilus alvi</name>
    <dbReference type="NCBI Taxonomy" id="1291540"/>
    <lineage>
        <taxon>Archaea</taxon>
        <taxon>Methanobacteriati</taxon>
        <taxon>Thermoplasmatota</taxon>
        <taxon>Thermoplasmata</taxon>
        <taxon>Methanomassiliicoccales</taxon>
        <taxon>Methanomethylophilaceae</taxon>
        <taxon>Methanomethylophilus</taxon>
    </lineage>
</organism>
<accession>A0A3G3IJ58</accession>
<dbReference type="EMBL" id="CP017686">
    <property type="protein sequence ID" value="AYQ55604.1"/>
    <property type="molecule type" value="Genomic_DNA"/>
</dbReference>
<reference evidence="1 2" key="1">
    <citation type="submission" date="2016-10" db="EMBL/GenBank/DDBJ databases">
        <title>Complete genome of the TMA-utilizing, human hosted archaeon Methanomethylophilus alvus Gen. nov, sp. nov., strain Mx-05, derived from a pure culture.</title>
        <authorList>
            <person name="Brugere J.-F."/>
            <person name="Ben Hania W."/>
            <person name="Chaudhary P.P."/>
            <person name="Gaci N."/>
            <person name="Borrel G."/>
            <person name="Cao Van Tuat L."/>
            <person name="Fardeau M.-L."/>
            <person name="Harris H.M.B."/>
            <person name="O'Toole P.W."/>
            <person name="Ollivier B."/>
        </authorList>
    </citation>
    <scope>NUCLEOTIDE SEQUENCE [LARGE SCALE GENOMIC DNA]</scope>
    <source>
        <strain evidence="1 2">Mx-05</strain>
    </source>
</reference>
<dbReference type="GeneID" id="41322267"/>
<proteinExistence type="predicted"/>
<dbReference type="AlphaFoldDB" id="A0A3G3IJ58"/>
<sequence length="377" mass="42209">MTAYLEDLFSPGRGRYGWPVSSSAYDVDLVDSILDEVDPASVLDPLCGVGTVNLACSYRGVGCVGLEPDPFRQTVASAKLRMYREDTYEECGYACARVCDNLFWEDEKYEVPDIPGAYRFGARQTDFLRRLRYQIGEERDSASRDIMMLALFRTVVSMVRDTAEEGFDDSVGLELFGDSVAEVREGIAPPLSSPSRAYLCDPRDIPYALRKGYDLILSFLPHPSKSPMYREVRSCMQWSGAFRSQEDLCDADRRSVGRPIGTVRSFTDGWSPKTPVPTSLTDTLDGLTPSDVLFVRRYFEDLEHLFVSLKGVMRADTSACFFVGNAQMDGVTVCVDEVIPEIVGRAGLRVEDVTKVRVRDARRDLEDYRIDVSRVAG</sequence>
<name>A0A3G3IJ58_9ARCH</name>
<dbReference type="InterPro" id="IPR029063">
    <property type="entry name" value="SAM-dependent_MTases_sf"/>
</dbReference>
<dbReference type="RefSeq" id="WP_015505385.1">
    <property type="nucleotide sequence ID" value="NZ_CP017686.1"/>
</dbReference>
<protein>
    <recommendedName>
        <fullName evidence="3">DNA methylase N-4/N-6 domain-containing protein</fullName>
    </recommendedName>
</protein>
<dbReference type="Proteomes" id="UP000273278">
    <property type="component" value="Chromosome"/>
</dbReference>